<evidence type="ECO:0000256" key="2">
    <source>
        <dbReference type="SAM" id="Phobius"/>
    </source>
</evidence>
<proteinExistence type="predicted"/>
<name>M1DIY1_SOLTU</name>
<reference evidence="3" key="2">
    <citation type="submission" date="2015-06" db="UniProtKB">
        <authorList>
            <consortium name="EnsemblPlants"/>
        </authorList>
    </citation>
    <scope>IDENTIFICATION</scope>
    <source>
        <strain evidence="3">DM1-3 516 R44</strain>
    </source>
</reference>
<feature type="region of interest" description="Disordered" evidence="1">
    <location>
        <begin position="105"/>
        <end position="160"/>
    </location>
</feature>
<dbReference type="InParanoid" id="M1DIY1"/>
<keyword evidence="2" id="KW-0812">Transmembrane</keyword>
<feature type="compositionally biased region" description="Low complexity" evidence="1">
    <location>
        <begin position="130"/>
        <end position="139"/>
    </location>
</feature>
<protein>
    <submittedName>
        <fullName evidence="3">Uncharacterized protein</fullName>
    </submittedName>
</protein>
<keyword evidence="2" id="KW-0472">Membrane</keyword>
<evidence type="ECO:0000256" key="1">
    <source>
        <dbReference type="SAM" id="MobiDB-lite"/>
    </source>
</evidence>
<evidence type="ECO:0000313" key="4">
    <source>
        <dbReference type="Proteomes" id="UP000011115"/>
    </source>
</evidence>
<dbReference type="Proteomes" id="UP000011115">
    <property type="component" value="Unassembled WGS sequence"/>
</dbReference>
<accession>M1DIY1</accession>
<keyword evidence="2" id="KW-1133">Transmembrane helix</keyword>
<dbReference type="HOGENOM" id="CLU_121675_0_0_1"/>
<dbReference type="Gramene" id="PGSC0003DMT400089796">
    <property type="protein sequence ID" value="PGSC0003DMT400089796"/>
    <property type="gene ID" value="PGSC0003DMG400039367"/>
</dbReference>
<keyword evidence="4" id="KW-1185">Reference proteome</keyword>
<evidence type="ECO:0000313" key="3">
    <source>
        <dbReference type="EnsemblPlants" id="PGSC0003DMT400089796"/>
    </source>
</evidence>
<dbReference type="PaxDb" id="4113-PGSC0003DMT400089796"/>
<dbReference type="AlphaFoldDB" id="M1DIY1"/>
<sequence length="193" mass="21261">MSTQRLAEKVDEPNFDRRWTQEISRLESVKLGVAGLVLEVGVENRHVGQFGKLGRARRTTRRFTKSPLIAFNFMLILSLGSVTFGEKPDFAECILRLAEDMARPKVASRDMPPRKRSKGIKINEDAAASKAKATKLPTTGGKGKRKGKDPSPASPEAAPIVTASMPLTSPLLRMRVSTKILGQPILSLRMMSY</sequence>
<reference evidence="4" key="1">
    <citation type="journal article" date="2011" name="Nature">
        <title>Genome sequence and analysis of the tuber crop potato.</title>
        <authorList>
            <consortium name="The Potato Genome Sequencing Consortium"/>
        </authorList>
    </citation>
    <scope>NUCLEOTIDE SEQUENCE [LARGE SCALE GENOMIC DNA]</scope>
    <source>
        <strain evidence="4">cv. DM1-3 516 R44</strain>
    </source>
</reference>
<feature type="transmembrane region" description="Helical" evidence="2">
    <location>
        <begin position="67"/>
        <end position="85"/>
    </location>
</feature>
<organism evidence="3 4">
    <name type="scientific">Solanum tuberosum</name>
    <name type="common">Potato</name>
    <dbReference type="NCBI Taxonomy" id="4113"/>
    <lineage>
        <taxon>Eukaryota</taxon>
        <taxon>Viridiplantae</taxon>
        <taxon>Streptophyta</taxon>
        <taxon>Embryophyta</taxon>
        <taxon>Tracheophyta</taxon>
        <taxon>Spermatophyta</taxon>
        <taxon>Magnoliopsida</taxon>
        <taxon>eudicotyledons</taxon>
        <taxon>Gunneridae</taxon>
        <taxon>Pentapetalae</taxon>
        <taxon>asterids</taxon>
        <taxon>lamiids</taxon>
        <taxon>Solanales</taxon>
        <taxon>Solanaceae</taxon>
        <taxon>Solanoideae</taxon>
        <taxon>Solaneae</taxon>
        <taxon>Solanum</taxon>
    </lineage>
</organism>
<dbReference type="EnsemblPlants" id="PGSC0003DMT400089796">
    <property type="protein sequence ID" value="PGSC0003DMT400089796"/>
    <property type="gene ID" value="PGSC0003DMG400039367"/>
</dbReference>